<accession>A0ABX6B1E2</accession>
<sequence length="160" mass="16922">MHAPDAAGTPLNWDLYRAAVVDIRFGDRAVRVSPRPRGTVGGFFPVPAGGGATVHVITAWNPRGRTASNDANARAQHLLLDEVRLRGLTWWPAKGGDACGTHREESVAVVGLSDTAARDLGRRFGQDAVFAWTPDAWRVLACDTGAVVVSGWAASGRAPA</sequence>
<evidence type="ECO:0000313" key="1">
    <source>
        <dbReference type="EMBL" id="QEV07896.1"/>
    </source>
</evidence>
<name>A0ABX6B1E2_9ACTN</name>
<dbReference type="GeneID" id="95537130"/>
<evidence type="ECO:0000313" key="2">
    <source>
        <dbReference type="Proteomes" id="UP000326041"/>
    </source>
</evidence>
<proteinExistence type="predicted"/>
<dbReference type="Proteomes" id="UP000326041">
    <property type="component" value="Chromosome"/>
</dbReference>
<keyword evidence="2" id="KW-1185">Reference proteome</keyword>
<dbReference type="Pfam" id="PF11697">
    <property type="entry name" value="DUF3293"/>
    <property type="match status" value="1"/>
</dbReference>
<gene>
    <name evidence="1" type="ORF">CP972_21700</name>
</gene>
<protein>
    <submittedName>
        <fullName evidence="1">DUF3293 domain-containing protein</fullName>
    </submittedName>
</protein>
<dbReference type="RefSeq" id="WP_055606104.1">
    <property type="nucleotide sequence ID" value="NZ_CP023697.1"/>
</dbReference>
<organism evidence="1 2">
    <name type="scientific">Streptomyces prasinus</name>
    <dbReference type="NCBI Taxonomy" id="67345"/>
    <lineage>
        <taxon>Bacteria</taxon>
        <taxon>Bacillati</taxon>
        <taxon>Actinomycetota</taxon>
        <taxon>Actinomycetes</taxon>
        <taxon>Kitasatosporales</taxon>
        <taxon>Streptomycetaceae</taxon>
        <taxon>Streptomyces</taxon>
    </lineage>
</organism>
<dbReference type="EMBL" id="CP023697">
    <property type="protein sequence ID" value="QEV07896.1"/>
    <property type="molecule type" value="Genomic_DNA"/>
</dbReference>
<dbReference type="InterPro" id="IPR021710">
    <property type="entry name" value="DUF3293"/>
</dbReference>
<reference evidence="1 2" key="1">
    <citation type="submission" date="2017-09" db="EMBL/GenBank/DDBJ databases">
        <authorList>
            <person name="Lee N."/>
            <person name="Cho B.-K."/>
        </authorList>
    </citation>
    <scope>NUCLEOTIDE SEQUENCE [LARGE SCALE GENOMIC DNA]</scope>
    <source>
        <strain evidence="1 2">ATCC 13879</strain>
    </source>
</reference>